<evidence type="ECO:0000313" key="4">
    <source>
        <dbReference type="Proteomes" id="UP001286456"/>
    </source>
</evidence>
<organism evidence="3 4">
    <name type="scientific">Cercophora scortea</name>
    <dbReference type="NCBI Taxonomy" id="314031"/>
    <lineage>
        <taxon>Eukaryota</taxon>
        <taxon>Fungi</taxon>
        <taxon>Dikarya</taxon>
        <taxon>Ascomycota</taxon>
        <taxon>Pezizomycotina</taxon>
        <taxon>Sordariomycetes</taxon>
        <taxon>Sordariomycetidae</taxon>
        <taxon>Sordariales</taxon>
        <taxon>Lasiosphaeriaceae</taxon>
        <taxon>Cercophora</taxon>
    </lineage>
</organism>
<sequence length="273" mass="30010">MAAKRAREDEVQSGGATADGEQSKKKPRHGFKVGPDNLPDGTWRRKVIKIKENLIVQAKVKKQYAKVKASLEKQQQEQQEQAKASETAPPPPPPTTNDASTAAETAPHPESAPQIHPARQAMLDDPNAPTQQLPPPRAARIVGPPAASANATTPLSNQGNPNATTPLAPTQEDEYRNAMDLKRSKTVRNREKAQRRPGYFDKQLAEAEAKKAELDARLAEVARREAEKTKRIADREKYRKAMAKARLPGRDGKRKVGREGNLLLDKVKRIVGA</sequence>
<keyword evidence="4" id="KW-1185">Reference proteome</keyword>
<evidence type="ECO:0000256" key="1">
    <source>
        <dbReference type="SAM" id="Coils"/>
    </source>
</evidence>
<dbReference type="Proteomes" id="UP001286456">
    <property type="component" value="Unassembled WGS sequence"/>
</dbReference>
<dbReference type="EMBL" id="JAUEPO010000004">
    <property type="protein sequence ID" value="KAK3323523.1"/>
    <property type="molecule type" value="Genomic_DNA"/>
</dbReference>
<comment type="caution">
    <text evidence="3">The sequence shown here is derived from an EMBL/GenBank/DDBJ whole genome shotgun (WGS) entry which is preliminary data.</text>
</comment>
<dbReference type="AlphaFoldDB" id="A0AAE0M9J3"/>
<evidence type="ECO:0000256" key="2">
    <source>
        <dbReference type="SAM" id="MobiDB-lite"/>
    </source>
</evidence>
<dbReference type="PANTHER" id="PTHR41805:SF1">
    <property type="entry name" value="RRNA-PROCESSING PROTEIN FYV7"/>
    <property type="match status" value="1"/>
</dbReference>
<dbReference type="PANTHER" id="PTHR41805">
    <property type="entry name" value="EXPRESSED PROTEIN"/>
    <property type="match status" value="1"/>
</dbReference>
<proteinExistence type="predicted"/>
<accession>A0AAE0M9J3</accession>
<feature type="region of interest" description="Disordered" evidence="2">
    <location>
        <begin position="61"/>
        <end position="200"/>
    </location>
</feature>
<feature type="coiled-coil region" evidence="1">
    <location>
        <begin position="202"/>
        <end position="229"/>
    </location>
</feature>
<evidence type="ECO:0008006" key="5">
    <source>
        <dbReference type="Google" id="ProtNLM"/>
    </source>
</evidence>
<keyword evidence="1" id="KW-0175">Coiled coil</keyword>
<gene>
    <name evidence="3" type="ORF">B0T19DRAFT_476609</name>
</gene>
<feature type="compositionally biased region" description="Basic and acidic residues" evidence="2">
    <location>
        <begin position="1"/>
        <end position="10"/>
    </location>
</feature>
<evidence type="ECO:0000313" key="3">
    <source>
        <dbReference type="EMBL" id="KAK3323523.1"/>
    </source>
</evidence>
<feature type="compositionally biased region" description="Basic and acidic residues" evidence="2">
    <location>
        <begin position="173"/>
        <end position="194"/>
    </location>
</feature>
<reference evidence="3" key="1">
    <citation type="journal article" date="2023" name="Mol. Phylogenet. Evol.">
        <title>Genome-scale phylogeny and comparative genomics of the fungal order Sordariales.</title>
        <authorList>
            <person name="Hensen N."/>
            <person name="Bonometti L."/>
            <person name="Westerberg I."/>
            <person name="Brannstrom I.O."/>
            <person name="Guillou S."/>
            <person name="Cros-Aarteil S."/>
            <person name="Calhoun S."/>
            <person name="Haridas S."/>
            <person name="Kuo A."/>
            <person name="Mondo S."/>
            <person name="Pangilinan J."/>
            <person name="Riley R."/>
            <person name="LaButti K."/>
            <person name="Andreopoulos B."/>
            <person name="Lipzen A."/>
            <person name="Chen C."/>
            <person name="Yan M."/>
            <person name="Daum C."/>
            <person name="Ng V."/>
            <person name="Clum A."/>
            <person name="Steindorff A."/>
            <person name="Ohm R.A."/>
            <person name="Martin F."/>
            <person name="Silar P."/>
            <person name="Natvig D.O."/>
            <person name="Lalanne C."/>
            <person name="Gautier V."/>
            <person name="Ament-Velasquez S.L."/>
            <person name="Kruys A."/>
            <person name="Hutchinson M.I."/>
            <person name="Powell A.J."/>
            <person name="Barry K."/>
            <person name="Miller A.N."/>
            <person name="Grigoriev I.V."/>
            <person name="Debuchy R."/>
            <person name="Gladieux P."/>
            <person name="Hiltunen Thoren M."/>
            <person name="Johannesson H."/>
        </authorList>
    </citation>
    <scope>NUCLEOTIDE SEQUENCE</scope>
    <source>
        <strain evidence="3">SMH4131-1</strain>
    </source>
</reference>
<reference evidence="3" key="2">
    <citation type="submission" date="2023-06" db="EMBL/GenBank/DDBJ databases">
        <authorList>
            <consortium name="Lawrence Berkeley National Laboratory"/>
            <person name="Haridas S."/>
            <person name="Hensen N."/>
            <person name="Bonometti L."/>
            <person name="Westerberg I."/>
            <person name="Brannstrom I.O."/>
            <person name="Guillou S."/>
            <person name="Cros-Aarteil S."/>
            <person name="Calhoun S."/>
            <person name="Kuo A."/>
            <person name="Mondo S."/>
            <person name="Pangilinan J."/>
            <person name="Riley R."/>
            <person name="Labutti K."/>
            <person name="Andreopoulos B."/>
            <person name="Lipzen A."/>
            <person name="Chen C."/>
            <person name="Yanf M."/>
            <person name="Daum C."/>
            <person name="Ng V."/>
            <person name="Clum A."/>
            <person name="Steindorff A."/>
            <person name="Ohm R."/>
            <person name="Martin F."/>
            <person name="Silar P."/>
            <person name="Natvig D."/>
            <person name="Lalanne C."/>
            <person name="Gautier V."/>
            <person name="Ament-Velasquez S.L."/>
            <person name="Kruys A."/>
            <person name="Hutchinson M.I."/>
            <person name="Powell A.J."/>
            <person name="Barry K."/>
            <person name="Miller A.N."/>
            <person name="Grigoriev I.V."/>
            <person name="Debuchy R."/>
            <person name="Gladieux P."/>
            <person name="Thoren M.H."/>
            <person name="Johannesson H."/>
        </authorList>
    </citation>
    <scope>NUCLEOTIDE SEQUENCE</scope>
    <source>
        <strain evidence="3">SMH4131-1</strain>
    </source>
</reference>
<name>A0AAE0M9J3_9PEZI</name>
<feature type="compositionally biased region" description="Low complexity" evidence="2">
    <location>
        <begin position="76"/>
        <end position="87"/>
    </location>
</feature>
<protein>
    <recommendedName>
        <fullName evidence="5">rRNA-processing protein FYV7</fullName>
    </recommendedName>
</protein>
<feature type="region of interest" description="Disordered" evidence="2">
    <location>
        <begin position="1"/>
        <end position="44"/>
    </location>
</feature>
<feature type="compositionally biased region" description="Polar residues" evidence="2">
    <location>
        <begin position="149"/>
        <end position="168"/>
    </location>
</feature>